<organism evidence="2 3">
    <name type="scientific">Abeliophyllum distichum</name>
    <dbReference type="NCBI Taxonomy" id="126358"/>
    <lineage>
        <taxon>Eukaryota</taxon>
        <taxon>Viridiplantae</taxon>
        <taxon>Streptophyta</taxon>
        <taxon>Embryophyta</taxon>
        <taxon>Tracheophyta</taxon>
        <taxon>Spermatophyta</taxon>
        <taxon>Magnoliopsida</taxon>
        <taxon>eudicotyledons</taxon>
        <taxon>Gunneridae</taxon>
        <taxon>Pentapetalae</taxon>
        <taxon>asterids</taxon>
        <taxon>lamiids</taxon>
        <taxon>Lamiales</taxon>
        <taxon>Oleaceae</taxon>
        <taxon>Forsythieae</taxon>
        <taxon>Abeliophyllum</taxon>
    </lineage>
</organism>
<feature type="compositionally biased region" description="Polar residues" evidence="1">
    <location>
        <begin position="58"/>
        <end position="74"/>
    </location>
</feature>
<sequence>MAVQLQAMQALALERNIDLSNPVNANMMAQLIPLMHSGMVAQQKANESNPGIRIESVPKQQVNSPQVANENSPRGNSSSDVSGQSGSYKGRQVVSPAPAKREGEIPPSLAVGWGWGWGI</sequence>
<feature type="compositionally biased region" description="Low complexity" evidence="1">
    <location>
        <begin position="75"/>
        <end position="87"/>
    </location>
</feature>
<evidence type="ECO:0000256" key="1">
    <source>
        <dbReference type="SAM" id="MobiDB-lite"/>
    </source>
</evidence>
<keyword evidence="2" id="KW-0067">ATP-binding</keyword>
<dbReference type="GO" id="GO:0004386">
    <property type="term" value="F:helicase activity"/>
    <property type="evidence" value="ECO:0007669"/>
    <property type="project" value="UniProtKB-KW"/>
</dbReference>
<dbReference type="EMBL" id="JBFOLK010000033">
    <property type="protein sequence ID" value="KAL2458137.1"/>
    <property type="molecule type" value="Genomic_DNA"/>
</dbReference>
<name>A0ABD1P368_9LAMI</name>
<keyword evidence="2" id="KW-0347">Helicase</keyword>
<protein>
    <submittedName>
        <fullName evidence="2">ATP-dependent helicase BRM</fullName>
    </submittedName>
</protein>
<proteinExistence type="predicted"/>
<keyword evidence="3" id="KW-1185">Reference proteome</keyword>
<keyword evidence="2" id="KW-0547">Nucleotide-binding</keyword>
<comment type="caution">
    <text evidence="2">The sequence shown here is derived from an EMBL/GenBank/DDBJ whole genome shotgun (WGS) entry which is preliminary data.</text>
</comment>
<evidence type="ECO:0000313" key="2">
    <source>
        <dbReference type="EMBL" id="KAL2458137.1"/>
    </source>
</evidence>
<dbReference type="AlphaFoldDB" id="A0ABD1P368"/>
<keyword evidence="2" id="KW-0378">Hydrolase</keyword>
<accession>A0ABD1P368</accession>
<dbReference type="Proteomes" id="UP001604336">
    <property type="component" value="Unassembled WGS sequence"/>
</dbReference>
<gene>
    <name evidence="2" type="ORF">Adt_46078</name>
</gene>
<feature type="region of interest" description="Disordered" evidence="1">
    <location>
        <begin position="41"/>
        <end position="119"/>
    </location>
</feature>
<evidence type="ECO:0000313" key="3">
    <source>
        <dbReference type="Proteomes" id="UP001604336"/>
    </source>
</evidence>
<reference evidence="3" key="1">
    <citation type="submission" date="2024-07" db="EMBL/GenBank/DDBJ databases">
        <title>Two chromosome-level genome assemblies of Korean endemic species Abeliophyllum distichum and Forsythia ovata (Oleaceae).</title>
        <authorList>
            <person name="Jang H."/>
        </authorList>
    </citation>
    <scope>NUCLEOTIDE SEQUENCE [LARGE SCALE GENOMIC DNA]</scope>
</reference>